<evidence type="ECO:0000313" key="8">
    <source>
        <dbReference type="EMBL" id="KAF2651615.1"/>
    </source>
</evidence>
<dbReference type="EMBL" id="MU004421">
    <property type="protein sequence ID" value="KAF2651615.1"/>
    <property type="molecule type" value="Genomic_DNA"/>
</dbReference>
<accession>A0A6A6SV20</accession>
<feature type="transmembrane region" description="Helical" evidence="6">
    <location>
        <begin position="202"/>
        <end position="223"/>
    </location>
</feature>
<keyword evidence="9" id="KW-1185">Reference proteome</keyword>
<evidence type="ECO:0000256" key="5">
    <source>
        <dbReference type="SAM" id="MobiDB-lite"/>
    </source>
</evidence>
<proteinExistence type="predicted"/>
<feature type="transmembrane region" description="Helical" evidence="6">
    <location>
        <begin position="34"/>
        <end position="56"/>
    </location>
</feature>
<feature type="transmembrane region" description="Helical" evidence="6">
    <location>
        <begin position="118"/>
        <end position="140"/>
    </location>
</feature>
<evidence type="ECO:0000256" key="6">
    <source>
        <dbReference type="SAM" id="Phobius"/>
    </source>
</evidence>
<evidence type="ECO:0000256" key="2">
    <source>
        <dbReference type="ARBA" id="ARBA00022692"/>
    </source>
</evidence>
<dbReference type="GO" id="GO:0005886">
    <property type="term" value="C:plasma membrane"/>
    <property type="evidence" value="ECO:0007669"/>
    <property type="project" value="TreeGrafter"/>
</dbReference>
<evidence type="ECO:0000256" key="4">
    <source>
        <dbReference type="ARBA" id="ARBA00023136"/>
    </source>
</evidence>
<feature type="domain" description="G protein-coupled receptor GPR1/2/3 C-terminal" evidence="7">
    <location>
        <begin position="236"/>
        <end position="300"/>
    </location>
</feature>
<name>A0A6A6SV20_9PLEO</name>
<sequence>MDGMASLDMRSTLDKRYFPYPNSLDPLPLVFRRGLIPVALCAMMSLISVTALLVFITHRLVSWRRHYKEYVGYNQYVILIYNLLLADLQQSIAFSISFHWLRIGKIIAPTAPCFIQGWFLHIGDVGSGFFVMAIAVHTWMGVVKGYRMPYTWFVVSIVGIWIAALFLTLMGPALYRDHFFARAGGWCWVSADHEPERLWLHYLWIFIVEFGTILIYGHIFIHLRGRIRSVLHNDTTKLSRATKFMVMYPAAYVLLTLPIAVGRMVAMSGRKLPDAFFCFAGTLLTSCGWIDALLYTLTRRVLVSNELTSHGAHTYSNNITATRTNATRPGDDHNFGLQSINKEMGARTVTIVGGSNRMSRIVDRGRHIREKHQHPDPLGENSPTGSQVEIIKPGPNAIGIVTETNIQVETTRRGDSDDSDISPSRANSRNNSDSGFGTRGHNR</sequence>
<keyword evidence="2 6" id="KW-0812">Transmembrane</keyword>
<protein>
    <recommendedName>
        <fullName evidence="7">G protein-coupled receptor GPR1/2/3 C-terminal domain-containing protein</fullName>
    </recommendedName>
</protein>
<dbReference type="PANTHER" id="PTHR23112">
    <property type="entry name" value="G PROTEIN-COUPLED RECEPTOR 157-RELATED"/>
    <property type="match status" value="1"/>
</dbReference>
<feature type="transmembrane region" description="Helical" evidence="6">
    <location>
        <begin position="152"/>
        <end position="175"/>
    </location>
</feature>
<evidence type="ECO:0000256" key="3">
    <source>
        <dbReference type="ARBA" id="ARBA00022989"/>
    </source>
</evidence>
<dbReference type="Proteomes" id="UP000799324">
    <property type="component" value="Unassembled WGS sequence"/>
</dbReference>
<dbReference type="InterPro" id="IPR022596">
    <property type="entry name" value="GPR1/2/3_C"/>
</dbReference>
<evidence type="ECO:0000313" key="9">
    <source>
        <dbReference type="Proteomes" id="UP000799324"/>
    </source>
</evidence>
<reference evidence="8" key="1">
    <citation type="journal article" date="2020" name="Stud. Mycol.">
        <title>101 Dothideomycetes genomes: a test case for predicting lifestyles and emergence of pathogens.</title>
        <authorList>
            <person name="Haridas S."/>
            <person name="Albert R."/>
            <person name="Binder M."/>
            <person name="Bloem J."/>
            <person name="Labutti K."/>
            <person name="Salamov A."/>
            <person name="Andreopoulos B."/>
            <person name="Baker S."/>
            <person name="Barry K."/>
            <person name="Bills G."/>
            <person name="Bluhm B."/>
            <person name="Cannon C."/>
            <person name="Castanera R."/>
            <person name="Culley D."/>
            <person name="Daum C."/>
            <person name="Ezra D."/>
            <person name="Gonzalez J."/>
            <person name="Henrissat B."/>
            <person name="Kuo A."/>
            <person name="Liang C."/>
            <person name="Lipzen A."/>
            <person name="Lutzoni F."/>
            <person name="Magnuson J."/>
            <person name="Mondo S."/>
            <person name="Nolan M."/>
            <person name="Ohm R."/>
            <person name="Pangilinan J."/>
            <person name="Park H.-J."/>
            <person name="Ramirez L."/>
            <person name="Alfaro M."/>
            <person name="Sun H."/>
            <person name="Tritt A."/>
            <person name="Yoshinaga Y."/>
            <person name="Zwiers L.-H."/>
            <person name="Turgeon B."/>
            <person name="Goodwin S."/>
            <person name="Spatafora J."/>
            <person name="Crous P."/>
            <person name="Grigoriev I."/>
        </authorList>
    </citation>
    <scope>NUCLEOTIDE SEQUENCE</scope>
    <source>
        <strain evidence="8">CBS 122681</strain>
    </source>
</reference>
<keyword evidence="3 6" id="KW-1133">Transmembrane helix</keyword>
<evidence type="ECO:0000259" key="7">
    <source>
        <dbReference type="Pfam" id="PF11970"/>
    </source>
</evidence>
<dbReference type="SUPFAM" id="SSF81321">
    <property type="entry name" value="Family A G protein-coupled receptor-like"/>
    <property type="match status" value="1"/>
</dbReference>
<comment type="subcellular location">
    <subcellularLocation>
        <location evidence="1">Membrane</location>
        <topology evidence="1">Multi-pass membrane protein</topology>
    </subcellularLocation>
</comment>
<feature type="compositionally biased region" description="Polar residues" evidence="5">
    <location>
        <begin position="421"/>
        <end position="435"/>
    </location>
</feature>
<feature type="transmembrane region" description="Helical" evidence="6">
    <location>
        <begin position="272"/>
        <end position="295"/>
    </location>
</feature>
<organism evidence="8 9">
    <name type="scientific">Lophiostoma macrostomum CBS 122681</name>
    <dbReference type="NCBI Taxonomy" id="1314788"/>
    <lineage>
        <taxon>Eukaryota</taxon>
        <taxon>Fungi</taxon>
        <taxon>Dikarya</taxon>
        <taxon>Ascomycota</taxon>
        <taxon>Pezizomycotina</taxon>
        <taxon>Dothideomycetes</taxon>
        <taxon>Pleosporomycetidae</taxon>
        <taxon>Pleosporales</taxon>
        <taxon>Lophiostomataceae</taxon>
        <taxon>Lophiostoma</taxon>
    </lineage>
</organism>
<gene>
    <name evidence="8" type="ORF">K491DRAFT_719655</name>
</gene>
<dbReference type="GO" id="GO:0007189">
    <property type="term" value="P:adenylate cyclase-activating G protein-coupled receptor signaling pathway"/>
    <property type="evidence" value="ECO:0007669"/>
    <property type="project" value="TreeGrafter"/>
</dbReference>
<feature type="transmembrane region" description="Helical" evidence="6">
    <location>
        <begin position="76"/>
        <end position="98"/>
    </location>
</feature>
<feature type="transmembrane region" description="Helical" evidence="6">
    <location>
        <begin position="244"/>
        <end position="266"/>
    </location>
</feature>
<dbReference type="Gene3D" id="1.20.1070.10">
    <property type="entry name" value="Rhodopsin 7-helix transmembrane proteins"/>
    <property type="match status" value="1"/>
</dbReference>
<dbReference type="Pfam" id="PF11970">
    <property type="entry name" value="GPR_Gpa2_C"/>
    <property type="match status" value="1"/>
</dbReference>
<dbReference type="AlphaFoldDB" id="A0A6A6SV20"/>
<keyword evidence="4 6" id="KW-0472">Membrane</keyword>
<dbReference type="GO" id="GO:0004930">
    <property type="term" value="F:G protein-coupled receptor activity"/>
    <property type="evidence" value="ECO:0007669"/>
    <property type="project" value="TreeGrafter"/>
</dbReference>
<dbReference type="OrthoDB" id="100006at2759"/>
<evidence type="ECO:0000256" key="1">
    <source>
        <dbReference type="ARBA" id="ARBA00004141"/>
    </source>
</evidence>
<feature type="region of interest" description="Disordered" evidence="5">
    <location>
        <begin position="370"/>
        <end position="443"/>
    </location>
</feature>
<dbReference type="PANTHER" id="PTHR23112:SF37">
    <property type="entry name" value="G PROTEIN-COUPLED RECEPTOR GPR1"/>
    <property type="match status" value="1"/>
</dbReference>